<accession>A0ABN9TNR0</accession>
<dbReference type="Gene3D" id="3.30.420.10">
    <property type="entry name" value="Ribonuclease H-like superfamily/Ribonuclease H"/>
    <property type="match status" value="1"/>
</dbReference>
<feature type="region of interest" description="Disordered" evidence="2">
    <location>
        <begin position="1649"/>
        <end position="1704"/>
    </location>
</feature>
<dbReference type="Proteomes" id="UP001189429">
    <property type="component" value="Unassembled WGS sequence"/>
</dbReference>
<feature type="region of interest" description="Disordered" evidence="2">
    <location>
        <begin position="481"/>
        <end position="500"/>
    </location>
</feature>
<feature type="compositionally biased region" description="Basic and acidic residues" evidence="2">
    <location>
        <begin position="978"/>
        <end position="1015"/>
    </location>
</feature>
<dbReference type="InterPro" id="IPR001878">
    <property type="entry name" value="Znf_CCHC"/>
</dbReference>
<dbReference type="SUPFAM" id="SSF57756">
    <property type="entry name" value="Retrovirus zinc finger-like domains"/>
    <property type="match status" value="1"/>
</dbReference>
<feature type="compositionally biased region" description="Low complexity" evidence="2">
    <location>
        <begin position="312"/>
        <end position="342"/>
    </location>
</feature>
<comment type="caution">
    <text evidence="4">The sequence shown here is derived from an EMBL/GenBank/DDBJ whole genome shotgun (WGS) entry which is preliminary data.</text>
</comment>
<keyword evidence="1" id="KW-0479">Metal-binding</keyword>
<feature type="region of interest" description="Disordered" evidence="2">
    <location>
        <begin position="214"/>
        <end position="244"/>
    </location>
</feature>
<evidence type="ECO:0000259" key="3">
    <source>
        <dbReference type="PROSITE" id="PS50158"/>
    </source>
</evidence>
<feature type="compositionally biased region" description="Low complexity" evidence="2">
    <location>
        <begin position="1683"/>
        <end position="1694"/>
    </location>
</feature>
<gene>
    <name evidence="4" type="ORF">PCOR1329_LOCUS40841</name>
</gene>
<dbReference type="InterPro" id="IPR036875">
    <property type="entry name" value="Znf_CCHC_sf"/>
</dbReference>
<feature type="compositionally biased region" description="Polar residues" evidence="2">
    <location>
        <begin position="296"/>
        <end position="311"/>
    </location>
</feature>
<dbReference type="InterPro" id="IPR036397">
    <property type="entry name" value="RNaseH_sf"/>
</dbReference>
<organism evidence="4 5">
    <name type="scientific">Prorocentrum cordatum</name>
    <dbReference type="NCBI Taxonomy" id="2364126"/>
    <lineage>
        <taxon>Eukaryota</taxon>
        <taxon>Sar</taxon>
        <taxon>Alveolata</taxon>
        <taxon>Dinophyceae</taxon>
        <taxon>Prorocentrales</taxon>
        <taxon>Prorocentraceae</taxon>
        <taxon>Prorocentrum</taxon>
    </lineage>
</organism>
<feature type="region of interest" description="Disordered" evidence="2">
    <location>
        <begin position="1723"/>
        <end position="1747"/>
    </location>
</feature>
<reference evidence="4" key="1">
    <citation type="submission" date="2023-10" db="EMBL/GenBank/DDBJ databases">
        <authorList>
            <person name="Chen Y."/>
            <person name="Shah S."/>
            <person name="Dougan E. K."/>
            <person name="Thang M."/>
            <person name="Chan C."/>
        </authorList>
    </citation>
    <scope>NUCLEOTIDE SEQUENCE [LARGE SCALE GENOMIC DNA]</scope>
</reference>
<keyword evidence="1" id="KW-0863">Zinc-finger</keyword>
<name>A0ABN9TNR0_9DINO</name>
<feature type="region of interest" description="Disordered" evidence="2">
    <location>
        <begin position="177"/>
        <end position="202"/>
    </location>
</feature>
<feature type="domain" description="CCHC-type" evidence="3">
    <location>
        <begin position="206"/>
        <end position="222"/>
    </location>
</feature>
<dbReference type="SMART" id="SM00343">
    <property type="entry name" value="ZnF_C2HC"/>
    <property type="match status" value="2"/>
</dbReference>
<feature type="region of interest" description="Disordered" evidence="2">
    <location>
        <begin position="702"/>
        <end position="721"/>
    </location>
</feature>
<keyword evidence="1" id="KW-0862">Zinc</keyword>
<feature type="region of interest" description="Disordered" evidence="2">
    <location>
        <begin position="293"/>
        <end position="342"/>
    </location>
</feature>
<feature type="compositionally biased region" description="Polar residues" evidence="2">
    <location>
        <begin position="1734"/>
        <end position="1744"/>
    </location>
</feature>
<evidence type="ECO:0000256" key="2">
    <source>
        <dbReference type="SAM" id="MobiDB-lite"/>
    </source>
</evidence>
<proteinExistence type="predicted"/>
<dbReference type="EMBL" id="CAUYUJ010014923">
    <property type="protein sequence ID" value="CAK0847710.1"/>
    <property type="molecule type" value="Genomic_DNA"/>
</dbReference>
<evidence type="ECO:0000256" key="1">
    <source>
        <dbReference type="PROSITE-ProRule" id="PRU00047"/>
    </source>
</evidence>
<evidence type="ECO:0000313" key="4">
    <source>
        <dbReference type="EMBL" id="CAK0847710.1"/>
    </source>
</evidence>
<evidence type="ECO:0000313" key="5">
    <source>
        <dbReference type="Proteomes" id="UP001189429"/>
    </source>
</evidence>
<dbReference type="Gene3D" id="4.10.60.10">
    <property type="entry name" value="Zinc finger, CCHC-type"/>
    <property type="match status" value="1"/>
</dbReference>
<protein>
    <recommendedName>
        <fullName evidence="3">CCHC-type domain-containing protein</fullName>
    </recommendedName>
</protein>
<dbReference type="PROSITE" id="PS50158">
    <property type="entry name" value="ZF_CCHC"/>
    <property type="match status" value="1"/>
</dbReference>
<sequence length="1844" mass="201748">MDKRVIVVILFIVHVFIDVFLCQLAALPAGFPAGSRDATWGHYGHIYHDTIEYTCRGTGFDNNGNYSKYQNYHYNNYQWNDSRCEQARKAAWVATNPRGGAKNLMNTMPPQAFIHGGQINGVQVGAMTFVLHSLSERYGPLGKGKGKLPNHGKTSVNAFLANAHHAGNLGSIFLSKGKGKGNHSKSSGLGFGRRKNPKDRNGVTMKCHGCGSDEHLVKDCPRQSSPTLLTGPPQRSDGAVGYGGSSGSGANNWYGLVEGSVPSPPPPVDFENGPLAGLIPEVSSAATHVLMIGPATTPQGSDQSEGYESATSQQGFAGSPGAASASAAAPAARPGPRAQPVQAPNIVRAGDLSYAVIPGARVVQTIPAAPQVDLPSFTQHESFSYLLAGEGRPFQASDQLTPLWSGATGGFAPSTLDPGQREATVHQHEVETWMATPEWERPAPAVGLAAAPMRNMSDEQEQMLSSLRMVQEYAEEQRRIKEMKGRRRPPRPTDPLPDMPAELASMQDNLRARQSLGQDYLGDNSQCSFCLMDFGHGEDCIQVQVHLPTGVHYLSSLIGASSTTRRSSSDIAMDASRGYEPKQTKLDCPLEIQGVGHGTQKGEYKATVPVALMTEDGSATMFNYEVPLIDKSPKNGMGHQLPLIVGLRSLKDKRAVLELEDGKAMMTFPGPGGYTIQWSPGTVRIPMEQGLSGHLMVGGKTPSKAACSQTEGTGNPPTTGGGNLDAISWTIVIETECGISTVLTSLGYRVQRHSHMTVNTGSTGDISSMIKRNKINVFISLYPILGFNVPQHKWHSHITQLLNWARLCKQNAVRYLILGFQGRKWDDPQIQSAIADGTLQCSYHRLCYMGIKVDPVAATHVTTADRRCHSRVDAGVSHAVAATYSTYDADDLFEAHAESASLALWFLKGPEGEATDFQHPRELFDVLTGVELDCAKDQELAMQYLPASSPVADAQPQLADGTDLAADDEQQARNTEAMSREPHQNLDWPERDLNPLTSDEHETSLDHHSTKEHGTQSKPTAQRGEVVDDKTEATLLSALWTAWIGIHGPMEQLVIDGEGGLNSDRAKATLKAEGIELITRAPGQHAHTAERSGQMLRLVIHMIVEQMVKEGITLPIKIVVSQAFFVMNAIYGKNGCTSYQCVYGRQPPMLPPIPGTGSTDSADGRQEQRVRQIAINSFVQASALSQTRRALSGKSSSSGQGMYQPGDYVDYYRRSADKDTSGWYQDVRHTLHLIFLTQLVHFSDKEDHVRSKMLAIVLTHAEHDRNREHSREEAGSAPAWRIGTATAGWTPACRTTALEVIPEGDSESDTTTETEALAVLHAHFETNSDGKYDDSLREDVSTYQHYLTAGLPVSAYMTDTRIDRSGNLGVEMYLSKELSKLSVDHPFRDDEFVSILIYVAGPSRKAVVTDQDVLTKDELKKYHKEVGHNSDGELHIMCGKHVDDLKVGGESHMVQKLRSSLEAVFGKLKFSLKTFTNVGIRHVQRDDGTVETDQTEYVNAIQTIPPEVYSGKRGDEKCTEQQMSMLCRQLQAFSDSGFRKEEDKGYGMRGANFLRVGVDPSGAQVCHLIDAQCRSHRRVTRNTFSSELFAGCDAVDDLMNAIVLSMDGYFKYDHEYKDFVPKVPNQRDAQRQQQQGEQFFVFDGTAPALEPTANSATEPQHLSCPSPASFGTDRAGTEPQHFSESASCSSAASSGTDRDEEPQCQASIGTESQYSSCFSLASSGTDVDAEQEHPASNASRTQPGDTEAWRGIFEDTYRKYCPDKLKDIEFLLQKYHGHEKECHQRILVKYAGETRGTKPNHELKDNQCRICHGYGHWGHECPTRKASVGTTAKAKARPPWYQGR</sequence>
<feature type="region of interest" description="Disordered" evidence="2">
    <location>
        <begin position="967"/>
        <end position="1028"/>
    </location>
</feature>
<keyword evidence="5" id="KW-1185">Reference proteome</keyword>